<protein>
    <recommendedName>
        <fullName evidence="3">Toxin SymE-like domain-containing protein</fullName>
    </recommendedName>
</protein>
<evidence type="ECO:0008006" key="3">
    <source>
        <dbReference type="Google" id="ProtNLM"/>
    </source>
</evidence>
<dbReference type="RefSeq" id="WP_311193288.1">
    <property type="nucleotide sequence ID" value="NZ_CP115541.1"/>
</dbReference>
<accession>A0ABY9YTB5</accession>
<organism evidence="1 2">
    <name type="scientific">Stenotrophomonas oahuensis</name>
    <dbReference type="NCBI Taxonomy" id="3003271"/>
    <lineage>
        <taxon>Bacteria</taxon>
        <taxon>Pseudomonadati</taxon>
        <taxon>Pseudomonadota</taxon>
        <taxon>Gammaproteobacteria</taxon>
        <taxon>Lysobacterales</taxon>
        <taxon>Lysobacteraceae</taxon>
        <taxon>Stenotrophomonas</taxon>
    </lineage>
</organism>
<gene>
    <name evidence="1" type="ORF">PDM29_07855</name>
</gene>
<evidence type="ECO:0000313" key="2">
    <source>
        <dbReference type="Proteomes" id="UP001302072"/>
    </source>
</evidence>
<dbReference type="EMBL" id="CP115541">
    <property type="protein sequence ID" value="WNH54177.1"/>
    <property type="molecule type" value="Genomic_DNA"/>
</dbReference>
<dbReference type="Proteomes" id="UP001302072">
    <property type="component" value="Chromosome"/>
</dbReference>
<name>A0ABY9YTB5_9GAMM</name>
<reference evidence="1 2" key="1">
    <citation type="submission" date="2022-12" db="EMBL/GenBank/DDBJ databases">
        <title>Two new species, Stenotrophomonas aracearum and Stenotrophomonas oahuensis, isolated from Anthurium (Araceae family) in Hawaii.</title>
        <authorList>
            <person name="Chunag S.C."/>
            <person name="Dobhal S."/>
            <person name="Alvarez A."/>
            <person name="Arif M."/>
        </authorList>
    </citation>
    <scope>NUCLEOTIDE SEQUENCE [LARGE SCALE GENOMIC DNA]</scope>
    <source>
        <strain evidence="1 2">A5586</strain>
    </source>
</reference>
<sequence>MRIPAQGYKTGVDVPAVMLQGMWLYGWEFESGGWVKISASRGKLVLEVDHEARRKAAWFRKHGSMKGWKRRRRGIRGLISAVVRWWRR</sequence>
<evidence type="ECO:0000313" key="1">
    <source>
        <dbReference type="EMBL" id="WNH54177.1"/>
    </source>
</evidence>
<keyword evidence="2" id="KW-1185">Reference proteome</keyword>
<proteinExistence type="predicted"/>